<proteinExistence type="predicted"/>
<evidence type="ECO:0000313" key="1">
    <source>
        <dbReference type="EMBL" id="TBC15631.1"/>
    </source>
</evidence>
<organism evidence="1 2">
    <name type="scientific">Rhizobium ruizarguesonis</name>
    <dbReference type="NCBI Taxonomy" id="2081791"/>
    <lineage>
        <taxon>Bacteria</taxon>
        <taxon>Pseudomonadati</taxon>
        <taxon>Pseudomonadota</taxon>
        <taxon>Alphaproteobacteria</taxon>
        <taxon>Hyphomicrobiales</taxon>
        <taxon>Rhizobiaceae</taxon>
        <taxon>Rhizobium/Agrobacterium group</taxon>
        <taxon>Rhizobium</taxon>
    </lineage>
</organism>
<comment type="caution">
    <text evidence="1">The sequence shown here is derived from an EMBL/GenBank/DDBJ whole genome shotgun (WGS) entry which is preliminary data.</text>
</comment>
<dbReference type="EMBL" id="SIMR01000001">
    <property type="protein sequence ID" value="TBC15631.1"/>
    <property type="molecule type" value="Genomic_DNA"/>
</dbReference>
<dbReference type="AlphaFoldDB" id="A0AB38I4C4"/>
<sequence length="109" mass="12398">MSEEVKKLISRLSTFRPSDRTVLTKYFTTNDSTRGDAVAAVKEFVVVWEQADWLEAYSIERIGKWLAKYQAKHIVDEIAAWAHGNGSDAHRALARGIEVGQRERAEEYA</sequence>
<gene>
    <name evidence="1" type="ORF">ELH40_12190</name>
</gene>
<dbReference type="Proteomes" id="UP000294215">
    <property type="component" value="Unassembled WGS sequence"/>
</dbReference>
<dbReference type="RefSeq" id="WP_130774572.1">
    <property type="nucleotide sequence ID" value="NZ_SIMR01000001.1"/>
</dbReference>
<accession>A0AB38I4C4</accession>
<protein>
    <submittedName>
        <fullName evidence="1">Uncharacterized protein</fullName>
    </submittedName>
</protein>
<evidence type="ECO:0000313" key="2">
    <source>
        <dbReference type="Proteomes" id="UP000294215"/>
    </source>
</evidence>
<name>A0AB38I4C4_9HYPH</name>
<reference evidence="1 2" key="1">
    <citation type="submission" date="2019-02" db="EMBL/GenBank/DDBJ databases">
        <title>The genomic architecture of introgression among sibling species of bacteria.</title>
        <authorList>
            <person name="Cavassim M.I.A."/>
            <person name="Moeskjaer S."/>
            <person name="Moslemi C."/>
            <person name="Fields B."/>
            <person name="Bachmann A."/>
            <person name="Vilhjalmsson B."/>
            <person name="Schierup M.H."/>
            <person name="Young J.P.W."/>
            <person name="Andersen S.U."/>
        </authorList>
    </citation>
    <scope>NUCLEOTIDE SEQUENCE [LARGE SCALE GENOMIC DNA]</scope>
    <source>
        <strain evidence="1 2">SM92</strain>
    </source>
</reference>